<proteinExistence type="predicted"/>
<keyword evidence="10" id="KW-0812">Transmembrane</keyword>
<evidence type="ECO:0000256" key="6">
    <source>
        <dbReference type="ARBA" id="ARBA00022777"/>
    </source>
</evidence>
<keyword evidence="3" id="KW-0597">Phosphoprotein</keyword>
<dbReference type="Gene3D" id="1.20.5.1930">
    <property type="match status" value="1"/>
</dbReference>
<feature type="transmembrane region" description="Helical" evidence="10">
    <location>
        <begin position="112"/>
        <end position="133"/>
    </location>
</feature>
<dbReference type="CDD" id="cd16917">
    <property type="entry name" value="HATPase_UhpB-NarQ-NarX-like"/>
    <property type="match status" value="1"/>
</dbReference>
<evidence type="ECO:0000256" key="2">
    <source>
        <dbReference type="ARBA" id="ARBA00012438"/>
    </source>
</evidence>
<dbReference type="PANTHER" id="PTHR24421">
    <property type="entry name" value="NITRATE/NITRITE SENSOR PROTEIN NARX-RELATED"/>
    <property type="match status" value="1"/>
</dbReference>
<dbReference type="Pfam" id="PF02518">
    <property type="entry name" value="HATPase_c"/>
    <property type="match status" value="1"/>
</dbReference>
<evidence type="ECO:0000256" key="7">
    <source>
        <dbReference type="ARBA" id="ARBA00022840"/>
    </source>
</evidence>
<dbReference type="InterPro" id="IPR003594">
    <property type="entry name" value="HATPase_dom"/>
</dbReference>
<comment type="catalytic activity">
    <reaction evidence="1">
        <text>ATP + protein L-histidine = ADP + protein N-phospho-L-histidine.</text>
        <dbReference type="EC" id="2.7.13.3"/>
    </reaction>
</comment>
<evidence type="ECO:0000256" key="3">
    <source>
        <dbReference type="ARBA" id="ARBA00022553"/>
    </source>
</evidence>
<feature type="transmembrane region" description="Helical" evidence="10">
    <location>
        <begin position="180"/>
        <end position="197"/>
    </location>
</feature>
<evidence type="ECO:0000256" key="10">
    <source>
        <dbReference type="SAM" id="Phobius"/>
    </source>
</evidence>
<keyword evidence="10" id="KW-0472">Membrane</keyword>
<keyword evidence="10" id="KW-1133">Transmembrane helix</keyword>
<accession>A0ABV3I4J5</accession>
<evidence type="ECO:0000256" key="5">
    <source>
        <dbReference type="ARBA" id="ARBA00022741"/>
    </source>
</evidence>
<feature type="transmembrane region" description="Helical" evidence="10">
    <location>
        <begin position="56"/>
        <end position="75"/>
    </location>
</feature>
<dbReference type="PANTHER" id="PTHR24421:SF10">
    <property type="entry name" value="NITRATE_NITRITE SENSOR PROTEIN NARQ"/>
    <property type="match status" value="1"/>
</dbReference>
<dbReference type="InterPro" id="IPR050482">
    <property type="entry name" value="Sensor_HK_TwoCompSys"/>
</dbReference>
<sequence>MRMAQQKRPPQAGSTPQRPPRGGPAPQGWSTGAQPLTRRLQRLTERLRAFDRRRPLVWDLHLTGVFVFAALVDAAGGWRNVAFNDEVPSWLVLTMSLGFSVPLLWRRAHPLAVLLVMLPFSLANAACGAHLQASFLQMIAVYNIALRLPLRTLVWSFGTVLVPLAVGATAYPVGSWDQQFVPMLYSFALVALLGLAVRSRQEYTASLVERARQLEVERDQQAQLAAAAERTRIAREMHDIIGHNLSVITGLADGGRYAATGSPERAAQALEAIGTTSRQALTELRRLLDVLREDTEAPPTAELAPQPALTDLERLVDGVRGAGLPVDLTVEGDPAPLPPGRQLTVYRVVQEALTNSLKHGGPRATATVTVRYAADGVTATVTDTGTGGHAAPGDTGRGLAGMRERTAMYDGTLEAGPLHRPPGGWRVRLHLPKEPDQ</sequence>
<keyword evidence="5" id="KW-0547">Nucleotide-binding</keyword>
<keyword evidence="6 12" id="KW-0418">Kinase</keyword>
<dbReference type="EC" id="2.7.13.3" evidence="2"/>
<keyword evidence="13" id="KW-1185">Reference proteome</keyword>
<dbReference type="SUPFAM" id="SSF55874">
    <property type="entry name" value="ATPase domain of HSP90 chaperone/DNA topoisomerase II/histidine kinase"/>
    <property type="match status" value="1"/>
</dbReference>
<evidence type="ECO:0000313" key="12">
    <source>
        <dbReference type="EMBL" id="MEV4685748.1"/>
    </source>
</evidence>
<evidence type="ECO:0000256" key="8">
    <source>
        <dbReference type="ARBA" id="ARBA00023012"/>
    </source>
</evidence>
<organism evidence="12 13">
    <name type="scientific">Streptomyces kurssanovii</name>
    <dbReference type="NCBI Taxonomy" id="67312"/>
    <lineage>
        <taxon>Bacteria</taxon>
        <taxon>Bacillati</taxon>
        <taxon>Actinomycetota</taxon>
        <taxon>Actinomycetes</taxon>
        <taxon>Kitasatosporales</taxon>
        <taxon>Streptomycetaceae</taxon>
        <taxon>Streptomyces</taxon>
    </lineage>
</organism>
<evidence type="ECO:0000259" key="11">
    <source>
        <dbReference type="SMART" id="SM00387"/>
    </source>
</evidence>
<reference evidence="12 13" key="1">
    <citation type="submission" date="2024-06" db="EMBL/GenBank/DDBJ databases">
        <title>The Natural Products Discovery Center: Release of the First 8490 Sequenced Strains for Exploring Actinobacteria Biosynthetic Diversity.</title>
        <authorList>
            <person name="Kalkreuter E."/>
            <person name="Kautsar S.A."/>
            <person name="Yang D."/>
            <person name="Bader C.D."/>
            <person name="Teijaro C.N."/>
            <person name="Fluegel L."/>
            <person name="Davis C.M."/>
            <person name="Simpson J.R."/>
            <person name="Lauterbach L."/>
            <person name="Steele A.D."/>
            <person name="Gui C."/>
            <person name="Meng S."/>
            <person name="Li G."/>
            <person name="Viehrig K."/>
            <person name="Ye F."/>
            <person name="Su P."/>
            <person name="Kiefer A.F."/>
            <person name="Nichols A."/>
            <person name="Cepeda A.J."/>
            <person name="Yan W."/>
            <person name="Fan B."/>
            <person name="Jiang Y."/>
            <person name="Adhikari A."/>
            <person name="Zheng C.-J."/>
            <person name="Schuster L."/>
            <person name="Cowan T.M."/>
            <person name="Smanski M.J."/>
            <person name="Chevrette M.G."/>
            <person name="De Carvalho L.P.S."/>
            <person name="Shen B."/>
        </authorList>
    </citation>
    <scope>NUCLEOTIDE SEQUENCE [LARGE SCALE GENOMIC DNA]</scope>
    <source>
        <strain evidence="12 13">NPDC049344</strain>
    </source>
</reference>
<dbReference type="EMBL" id="JBFAQK010000098">
    <property type="protein sequence ID" value="MEV4685748.1"/>
    <property type="molecule type" value="Genomic_DNA"/>
</dbReference>
<keyword evidence="4" id="KW-0808">Transferase</keyword>
<keyword evidence="7" id="KW-0067">ATP-binding</keyword>
<dbReference type="InterPro" id="IPR036890">
    <property type="entry name" value="HATPase_C_sf"/>
</dbReference>
<evidence type="ECO:0000256" key="4">
    <source>
        <dbReference type="ARBA" id="ARBA00022679"/>
    </source>
</evidence>
<gene>
    <name evidence="12" type="ORF">AB0K36_33830</name>
</gene>
<dbReference type="Proteomes" id="UP001552521">
    <property type="component" value="Unassembled WGS sequence"/>
</dbReference>
<dbReference type="GO" id="GO:0016301">
    <property type="term" value="F:kinase activity"/>
    <property type="evidence" value="ECO:0007669"/>
    <property type="project" value="UniProtKB-KW"/>
</dbReference>
<dbReference type="SMART" id="SM00387">
    <property type="entry name" value="HATPase_c"/>
    <property type="match status" value="1"/>
</dbReference>
<dbReference type="Pfam" id="PF23539">
    <property type="entry name" value="DUF7134"/>
    <property type="match status" value="1"/>
</dbReference>
<name>A0ABV3I4J5_9ACTN</name>
<protein>
    <recommendedName>
        <fullName evidence="2">histidine kinase</fullName>
        <ecNumber evidence="2">2.7.13.3</ecNumber>
    </recommendedName>
</protein>
<dbReference type="InterPro" id="IPR055558">
    <property type="entry name" value="DUF7134"/>
</dbReference>
<feature type="domain" description="Histidine kinase/HSP90-like ATPase" evidence="11">
    <location>
        <begin position="340"/>
        <end position="435"/>
    </location>
</feature>
<keyword evidence="8" id="KW-0902">Two-component regulatory system</keyword>
<feature type="transmembrane region" description="Helical" evidence="10">
    <location>
        <begin position="153"/>
        <end position="173"/>
    </location>
</feature>
<feature type="region of interest" description="Disordered" evidence="9">
    <location>
        <begin position="1"/>
        <end position="34"/>
    </location>
</feature>
<evidence type="ECO:0000313" key="13">
    <source>
        <dbReference type="Proteomes" id="UP001552521"/>
    </source>
</evidence>
<dbReference type="Pfam" id="PF07730">
    <property type="entry name" value="HisKA_3"/>
    <property type="match status" value="1"/>
</dbReference>
<evidence type="ECO:0000256" key="1">
    <source>
        <dbReference type="ARBA" id="ARBA00000085"/>
    </source>
</evidence>
<evidence type="ECO:0000256" key="9">
    <source>
        <dbReference type="SAM" id="MobiDB-lite"/>
    </source>
</evidence>
<feature type="transmembrane region" description="Helical" evidence="10">
    <location>
        <begin position="87"/>
        <end position="105"/>
    </location>
</feature>
<dbReference type="InterPro" id="IPR011712">
    <property type="entry name" value="Sig_transdc_His_kin_sub3_dim/P"/>
</dbReference>
<dbReference type="Gene3D" id="3.30.565.10">
    <property type="entry name" value="Histidine kinase-like ATPase, C-terminal domain"/>
    <property type="match status" value="1"/>
</dbReference>
<comment type="caution">
    <text evidence="12">The sequence shown here is derived from an EMBL/GenBank/DDBJ whole genome shotgun (WGS) entry which is preliminary data.</text>
</comment>